<evidence type="ECO:0000313" key="1">
    <source>
        <dbReference type="EMBL" id="KAJ5716048.1"/>
    </source>
</evidence>
<dbReference type="AlphaFoldDB" id="A0AAD6HG88"/>
<dbReference type="InterPro" id="IPR029058">
    <property type="entry name" value="AB_hydrolase_fold"/>
</dbReference>
<gene>
    <name evidence="1" type="ORF">N7493_007959</name>
</gene>
<comment type="caution">
    <text evidence="1">The sequence shown here is derived from an EMBL/GenBank/DDBJ whole genome shotgun (WGS) entry which is preliminary data.</text>
</comment>
<reference evidence="1" key="2">
    <citation type="submission" date="2023-01" db="EMBL/GenBank/DDBJ databases">
        <authorList>
            <person name="Petersen C."/>
        </authorList>
    </citation>
    <scope>NUCLEOTIDE SEQUENCE</scope>
    <source>
        <strain evidence="1">IBT 17514</strain>
    </source>
</reference>
<sequence>MAAEATRVTALYPNEVLGNVTGFPTIYHFQSSQQQANGSEKTNPLMVCVPGSMHLARIFYGGHEGSKRSDFLAYHLSNHGFNVLSVSYPLESSPEIMPATAPAFRIQDWGRQVATIAKKVIEERGLLTRSIILIPWSMAGRMIVPFNISAKELGLDVQQIVSFAATPGISNIRNPAPGMACSEAGYFCIPDRLGNFYHQVEAMGEFNDEQISISREVFLREYVGGTPINLTGVRLKYDGQGSFIADEMTHEEDTKVFDIANIPFITALYPTSILDASHALADRATWAFLLTYQLEAMIGKPGLQKVQGSLKWKILMDFVHSAPDRLFSPAQGTHFFFIGENSAREVAEKVLKLMNDAKDFQKELSEIIS</sequence>
<dbReference type="GO" id="GO:0072330">
    <property type="term" value="P:monocarboxylic acid biosynthetic process"/>
    <property type="evidence" value="ECO:0007669"/>
    <property type="project" value="UniProtKB-ARBA"/>
</dbReference>
<name>A0AAD6HG88_9EURO</name>
<proteinExistence type="predicted"/>
<organism evidence="1 2">
    <name type="scientific">Penicillium malachiteum</name>
    <dbReference type="NCBI Taxonomy" id="1324776"/>
    <lineage>
        <taxon>Eukaryota</taxon>
        <taxon>Fungi</taxon>
        <taxon>Dikarya</taxon>
        <taxon>Ascomycota</taxon>
        <taxon>Pezizomycotina</taxon>
        <taxon>Eurotiomycetes</taxon>
        <taxon>Eurotiomycetidae</taxon>
        <taxon>Eurotiales</taxon>
        <taxon>Aspergillaceae</taxon>
        <taxon>Penicillium</taxon>
    </lineage>
</organism>
<dbReference type="GO" id="GO:0017000">
    <property type="term" value="P:antibiotic biosynthetic process"/>
    <property type="evidence" value="ECO:0007669"/>
    <property type="project" value="UniProtKB-ARBA"/>
</dbReference>
<dbReference type="EMBL" id="JAQJAN010000012">
    <property type="protein sequence ID" value="KAJ5716048.1"/>
    <property type="molecule type" value="Genomic_DNA"/>
</dbReference>
<keyword evidence="2" id="KW-1185">Reference proteome</keyword>
<reference evidence="1" key="1">
    <citation type="journal article" date="2023" name="IMA Fungus">
        <title>Comparative genomic study of the Penicillium genus elucidates a diverse pangenome and 15 lateral gene transfer events.</title>
        <authorList>
            <person name="Petersen C."/>
            <person name="Sorensen T."/>
            <person name="Nielsen M.R."/>
            <person name="Sondergaard T.E."/>
            <person name="Sorensen J.L."/>
            <person name="Fitzpatrick D.A."/>
            <person name="Frisvad J.C."/>
            <person name="Nielsen K.L."/>
        </authorList>
    </citation>
    <scope>NUCLEOTIDE SEQUENCE</scope>
    <source>
        <strain evidence="1">IBT 17514</strain>
    </source>
</reference>
<accession>A0AAD6HG88</accession>
<evidence type="ECO:0000313" key="2">
    <source>
        <dbReference type="Proteomes" id="UP001215712"/>
    </source>
</evidence>
<protein>
    <submittedName>
        <fullName evidence="1">Uncharacterized protein</fullName>
    </submittedName>
</protein>
<dbReference type="SUPFAM" id="SSF53474">
    <property type="entry name" value="alpha/beta-Hydrolases"/>
    <property type="match status" value="1"/>
</dbReference>
<dbReference type="Proteomes" id="UP001215712">
    <property type="component" value="Unassembled WGS sequence"/>
</dbReference>